<feature type="transmembrane region" description="Helical" evidence="6">
    <location>
        <begin position="314"/>
        <end position="340"/>
    </location>
</feature>
<gene>
    <name evidence="8" type="ORF">NUTIK01_03140</name>
</gene>
<dbReference type="PROSITE" id="PS50850">
    <property type="entry name" value="MFS"/>
    <property type="match status" value="1"/>
</dbReference>
<evidence type="ECO:0000313" key="8">
    <source>
        <dbReference type="EMBL" id="GMM59537.1"/>
    </source>
</evidence>
<proteinExistence type="predicted"/>
<dbReference type="RefSeq" id="WP_317973392.1">
    <property type="nucleotide sequence ID" value="NZ_BTFW01000001.1"/>
</dbReference>
<feature type="transmembrane region" description="Helical" evidence="6">
    <location>
        <begin position="216"/>
        <end position="235"/>
    </location>
</feature>
<dbReference type="InterPro" id="IPR011701">
    <property type="entry name" value="MFS"/>
</dbReference>
<dbReference type="PANTHER" id="PTHR23505">
    <property type="entry name" value="SPINSTER"/>
    <property type="match status" value="1"/>
</dbReference>
<dbReference type="InterPro" id="IPR036259">
    <property type="entry name" value="MFS_trans_sf"/>
</dbReference>
<dbReference type="InterPro" id="IPR020846">
    <property type="entry name" value="MFS_dom"/>
</dbReference>
<evidence type="ECO:0000256" key="3">
    <source>
        <dbReference type="ARBA" id="ARBA00022692"/>
    </source>
</evidence>
<dbReference type="Proteomes" id="UP001187221">
    <property type="component" value="Unassembled WGS sequence"/>
</dbReference>
<evidence type="ECO:0000259" key="7">
    <source>
        <dbReference type="PROSITE" id="PS50850"/>
    </source>
</evidence>
<comment type="caution">
    <text evidence="8">The sequence shown here is derived from an EMBL/GenBank/DDBJ whole genome shotgun (WGS) entry which is preliminary data.</text>
</comment>
<keyword evidence="5 6" id="KW-0472">Membrane</keyword>
<accession>A0ABQ6P2Q6</accession>
<dbReference type="SUPFAM" id="SSF103473">
    <property type="entry name" value="MFS general substrate transporter"/>
    <property type="match status" value="1"/>
</dbReference>
<evidence type="ECO:0000256" key="2">
    <source>
        <dbReference type="ARBA" id="ARBA00022448"/>
    </source>
</evidence>
<feature type="transmembrane region" description="Helical" evidence="6">
    <location>
        <begin position="88"/>
        <end position="109"/>
    </location>
</feature>
<feature type="transmembrane region" description="Helical" evidence="6">
    <location>
        <begin position="165"/>
        <end position="186"/>
    </location>
</feature>
<feature type="transmembrane region" description="Helical" evidence="6">
    <location>
        <begin position="34"/>
        <end position="55"/>
    </location>
</feature>
<feature type="transmembrane region" description="Helical" evidence="6">
    <location>
        <begin position="62"/>
        <end position="82"/>
    </location>
</feature>
<evidence type="ECO:0000256" key="6">
    <source>
        <dbReference type="SAM" id="Phobius"/>
    </source>
</evidence>
<reference evidence="8 9" key="1">
    <citation type="submission" date="2023-06" db="EMBL/GenBank/DDBJ databases">
        <title>Draft genome sequence of Novosphingobium sp. strain IK01.</title>
        <authorList>
            <person name="Hatamoto M."/>
            <person name="Ikarashi T."/>
            <person name="Yamaguchi T."/>
        </authorList>
    </citation>
    <scope>NUCLEOTIDE SEQUENCE [LARGE SCALE GENOMIC DNA]</scope>
    <source>
        <strain evidence="8 9">IK01</strain>
    </source>
</reference>
<feature type="transmembrane region" description="Helical" evidence="6">
    <location>
        <begin position="255"/>
        <end position="275"/>
    </location>
</feature>
<comment type="subcellular location">
    <subcellularLocation>
        <location evidence="1">Membrane</location>
        <topology evidence="1">Multi-pass membrane protein</topology>
    </subcellularLocation>
</comment>
<keyword evidence="2" id="KW-0813">Transport</keyword>
<evidence type="ECO:0000256" key="1">
    <source>
        <dbReference type="ARBA" id="ARBA00004141"/>
    </source>
</evidence>
<protein>
    <submittedName>
        <fullName evidence="8">MFS transporter</fullName>
    </submittedName>
</protein>
<name>A0ABQ6P2Q6_9SPHN</name>
<feature type="transmembrane region" description="Helical" evidence="6">
    <location>
        <begin position="352"/>
        <end position="372"/>
    </location>
</feature>
<dbReference type="Pfam" id="PF07690">
    <property type="entry name" value="MFS_1"/>
    <property type="match status" value="1"/>
</dbReference>
<feature type="transmembrane region" description="Helical" evidence="6">
    <location>
        <begin position="378"/>
        <end position="400"/>
    </location>
</feature>
<sequence length="412" mass="43356">MVAYVFSFIDRQILSLLIGPIKADLHLSDTQFGLLQGLAFSLFYATMGIPIASLADRFPRSLIIVAGVAFWSMATMACGLAGSFAALFIARLGVGAGEAALSPATYSLISDLFPREKLGRALGIYSMGSFLGSGIAFLVGGSVIGLVSSWSGITFEGTVIKSWHLVFLIVGVPGILLAGIIALLVHEPRRDGVPPRGHNVPSTWAVFRFLIERRAIFLPHIFGFSLMAISLYVILGWAPAYLMRSFGMTPAECGLRLGAAALTTGVAGVFASGWFMDRLAMAGRHAAPFITGIVGCLGTLVCVVGLPFTHSANFATVLVALTLFFASTAMAPSTAVMQIVPPPAMRSRVSSIFLFFNSFIGLTLGSALVGMLNDHVFAAIGSSIGLIVVVASVLGVLVLARGRAPYAAFITR</sequence>
<evidence type="ECO:0000313" key="9">
    <source>
        <dbReference type="Proteomes" id="UP001187221"/>
    </source>
</evidence>
<organism evidence="8 9">
    <name type="scientific">Novosphingobium pituita</name>
    <dbReference type="NCBI Taxonomy" id="3056842"/>
    <lineage>
        <taxon>Bacteria</taxon>
        <taxon>Pseudomonadati</taxon>
        <taxon>Pseudomonadota</taxon>
        <taxon>Alphaproteobacteria</taxon>
        <taxon>Sphingomonadales</taxon>
        <taxon>Sphingomonadaceae</taxon>
        <taxon>Novosphingobium</taxon>
    </lineage>
</organism>
<keyword evidence="9" id="KW-1185">Reference proteome</keyword>
<feature type="transmembrane region" description="Helical" evidence="6">
    <location>
        <begin position="287"/>
        <end position="308"/>
    </location>
</feature>
<feature type="transmembrane region" description="Helical" evidence="6">
    <location>
        <begin position="130"/>
        <end position="153"/>
    </location>
</feature>
<feature type="domain" description="Major facilitator superfamily (MFS) profile" evidence="7">
    <location>
        <begin position="1"/>
        <end position="403"/>
    </location>
</feature>
<keyword evidence="4 6" id="KW-1133">Transmembrane helix</keyword>
<dbReference type="Gene3D" id="1.20.1250.20">
    <property type="entry name" value="MFS general substrate transporter like domains"/>
    <property type="match status" value="2"/>
</dbReference>
<dbReference type="CDD" id="cd17328">
    <property type="entry name" value="MFS_spinster_like"/>
    <property type="match status" value="1"/>
</dbReference>
<keyword evidence="3 6" id="KW-0812">Transmembrane</keyword>
<evidence type="ECO:0000256" key="4">
    <source>
        <dbReference type="ARBA" id="ARBA00022989"/>
    </source>
</evidence>
<dbReference type="EMBL" id="BTFW01000001">
    <property type="protein sequence ID" value="GMM59537.1"/>
    <property type="molecule type" value="Genomic_DNA"/>
</dbReference>
<evidence type="ECO:0000256" key="5">
    <source>
        <dbReference type="ARBA" id="ARBA00023136"/>
    </source>
</evidence>
<dbReference type="PANTHER" id="PTHR23505:SF79">
    <property type="entry name" value="PROTEIN SPINSTER"/>
    <property type="match status" value="1"/>
</dbReference>
<dbReference type="InterPro" id="IPR044770">
    <property type="entry name" value="MFS_spinster-like"/>
</dbReference>